<gene>
    <name evidence="5" type="ORF">EJ02DRAFT_440227</name>
</gene>
<accession>A0A6A5T5B8</accession>
<feature type="domain" description="LysM" evidence="4">
    <location>
        <begin position="47"/>
        <end position="93"/>
    </location>
</feature>
<sequence>MLASDDCYKISKSQSIGTAWLLSDNSLSAYCADFPKSDKLCRKNTCKVYTVQPADTCKLMAASNNITISQLKAWNPITNARCHNLYKMNGTSIYISNLDVTYVTHESNTQCGQWYNVVSRDYCNMVTIKHRILLSDFVFLNPSLNENCTKLLLDISYCVDQYFPGRPGYHTPGPTGLPFTKVTFTPTGSAKKIPTSERLPFGKDTREDCSRYFDASQMQTDISGTSFRHQGDLATAVFSVELSELLTWNPKPGNDTEASSCSFKPGVRYCGRFYFDLPPSVEGPSLEFPIREGYDTNYTEFGDVFKDFTCEDFLFVYDLTPAQFFAMNPIVDSDYVAYCIRSPNVQAPIPSGKPTSVAPSSTAASSPSAPTHSGQPSNCIRWHTVVDGDDFSKLADTYFITLSQSSPAPVPTPTPFVITIPNQPNNAVSNYNKAAQTLEGDYCLLFAERNAITSVQLYAWNSALDDGNACNSSGLGGLQHLSLQRAAVSVRFPPSLFAERYPSQDEFLPAIEQSSGPKDPPSQFPRLAILNRAWKEAVEKITFRELKIKSNELDTLQSTITGNRRKHLTNISFTVLLPEYSDERLNDEAFTKGICDLFTILKSWKDDGMGVQRALRLGISTPAASPTDYRLLGPKGRELMHDVELGKRKDILYDRWKKSCLHLLKPDILPVLSIVQHLKINYSSRKLEPLVALNLATSLPNLKNVEWDLPDFDTQSTDEEPYNITLTSPQERGENRDHTRVYPSRVPSGLTYDPLSTAIRTFSQNLTVLKLSAHFDLTLFWPSPDDENAVVPSWPHLKNLEVGFNMIAPSGDWYFTGPQPSELEDDDAESDIVEEGQMKIYYHKDNYRVHPNLNTFDPFLAAFARAVANMPVLESFMITCQLTTGGQLNIAYHAPGKESFWGDQSKENIVYRRVYYVCEVGKFWNPEPETTKGLRGAGSEKFGGEVIERFIKGQFY</sequence>
<feature type="region of interest" description="Disordered" evidence="3">
    <location>
        <begin position="350"/>
        <end position="376"/>
    </location>
</feature>
<dbReference type="PROSITE" id="PS51782">
    <property type="entry name" value="LYSM"/>
    <property type="match status" value="2"/>
</dbReference>
<evidence type="ECO:0000313" key="5">
    <source>
        <dbReference type="EMBL" id="KAF1947370.1"/>
    </source>
</evidence>
<evidence type="ECO:0000313" key="6">
    <source>
        <dbReference type="Proteomes" id="UP000800038"/>
    </source>
</evidence>
<dbReference type="CDD" id="cd00118">
    <property type="entry name" value="LysM"/>
    <property type="match status" value="1"/>
</dbReference>
<dbReference type="SUPFAM" id="SSF54106">
    <property type="entry name" value="LysM domain"/>
    <property type="match status" value="1"/>
</dbReference>
<evidence type="ECO:0000256" key="3">
    <source>
        <dbReference type="SAM" id="MobiDB-lite"/>
    </source>
</evidence>
<dbReference type="PANTHER" id="PTHR34997">
    <property type="entry name" value="AM15"/>
    <property type="match status" value="1"/>
</dbReference>
<dbReference type="InterPro" id="IPR052210">
    <property type="entry name" value="LysM1-like"/>
</dbReference>
<dbReference type="GO" id="GO:0008061">
    <property type="term" value="F:chitin binding"/>
    <property type="evidence" value="ECO:0007669"/>
    <property type="project" value="UniProtKB-KW"/>
</dbReference>
<name>A0A6A5T5B8_9PLEO</name>
<keyword evidence="1" id="KW-0147">Chitin-binding</keyword>
<dbReference type="SMART" id="SM00257">
    <property type="entry name" value="LysM"/>
    <property type="match status" value="1"/>
</dbReference>
<evidence type="ECO:0000256" key="2">
    <source>
        <dbReference type="ARBA" id="ARBA00023026"/>
    </source>
</evidence>
<dbReference type="InterPro" id="IPR018392">
    <property type="entry name" value="LysM"/>
</dbReference>
<keyword evidence="2" id="KW-0843">Virulence</keyword>
<dbReference type="Gene3D" id="3.10.350.10">
    <property type="entry name" value="LysM domain"/>
    <property type="match status" value="2"/>
</dbReference>
<evidence type="ECO:0000256" key="1">
    <source>
        <dbReference type="ARBA" id="ARBA00022669"/>
    </source>
</evidence>
<feature type="compositionally biased region" description="Low complexity" evidence="3">
    <location>
        <begin position="354"/>
        <end position="371"/>
    </location>
</feature>
<reference evidence="5" key="1">
    <citation type="journal article" date="2020" name="Stud. Mycol.">
        <title>101 Dothideomycetes genomes: a test case for predicting lifestyles and emergence of pathogens.</title>
        <authorList>
            <person name="Haridas S."/>
            <person name="Albert R."/>
            <person name="Binder M."/>
            <person name="Bloem J."/>
            <person name="Labutti K."/>
            <person name="Salamov A."/>
            <person name="Andreopoulos B."/>
            <person name="Baker S."/>
            <person name="Barry K."/>
            <person name="Bills G."/>
            <person name="Bluhm B."/>
            <person name="Cannon C."/>
            <person name="Castanera R."/>
            <person name="Culley D."/>
            <person name="Daum C."/>
            <person name="Ezra D."/>
            <person name="Gonzalez J."/>
            <person name="Henrissat B."/>
            <person name="Kuo A."/>
            <person name="Liang C."/>
            <person name="Lipzen A."/>
            <person name="Lutzoni F."/>
            <person name="Magnuson J."/>
            <person name="Mondo S."/>
            <person name="Nolan M."/>
            <person name="Ohm R."/>
            <person name="Pangilinan J."/>
            <person name="Park H.-J."/>
            <person name="Ramirez L."/>
            <person name="Alfaro M."/>
            <person name="Sun H."/>
            <person name="Tritt A."/>
            <person name="Yoshinaga Y."/>
            <person name="Zwiers L.-H."/>
            <person name="Turgeon B."/>
            <person name="Goodwin S."/>
            <person name="Spatafora J."/>
            <person name="Crous P."/>
            <person name="Grigoriev I."/>
        </authorList>
    </citation>
    <scope>NUCLEOTIDE SEQUENCE</scope>
    <source>
        <strain evidence="5">CBS 161.51</strain>
    </source>
</reference>
<organism evidence="5 6">
    <name type="scientific">Clathrospora elynae</name>
    <dbReference type="NCBI Taxonomy" id="706981"/>
    <lineage>
        <taxon>Eukaryota</taxon>
        <taxon>Fungi</taxon>
        <taxon>Dikarya</taxon>
        <taxon>Ascomycota</taxon>
        <taxon>Pezizomycotina</taxon>
        <taxon>Dothideomycetes</taxon>
        <taxon>Pleosporomycetidae</taxon>
        <taxon>Pleosporales</taxon>
        <taxon>Diademaceae</taxon>
        <taxon>Clathrospora</taxon>
    </lineage>
</organism>
<feature type="region of interest" description="Disordered" evidence="3">
    <location>
        <begin position="718"/>
        <end position="738"/>
    </location>
</feature>
<dbReference type="EMBL" id="ML975998">
    <property type="protein sequence ID" value="KAF1947370.1"/>
    <property type="molecule type" value="Genomic_DNA"/>
</dbReference>
<dbReference type="InterPro" id="IPR036779">
    <property type="entry name" value="LysM_dom_sf"/>
</dbReference>
<dbReference type="Pfam" id="PF01476">
    <property type="entry name" value="LysM"/>
    <property type="match status" value="1"/>
</dbReference>
<dbReference type="PANTHER" id="PTHR34997:SF1">
    <property type="entry name" value="PEPTIDOGLYCAN-BINDING LYSIN DOMAIN"/>
    <property type="match status" value="1"/>
</dbReference>
<keyword evidence="6" id="KW-1185">Reference proteome</keyword>
<feature type="domain" description="LysM" evidence="4">
    <location>
        <begin position="113"/>
        <end position="159"/>
    </location>
</feature>
<dbReference type="AlphaFoldDB" id="A0A6A5T5B8"/>
<proteinExistence type="predicted"/>
<protein>
    <recommendedName>
        <fullName evidence="4">LysM domain-containing protein</fullName>
    </recommendedName>
</protein>
<evidence type="ECO:0000259" key="4">
    <source>
        <dbReference type="PROSITE" id="PS51782"/>
    </source>
</evidence>
<dbReference type="OrthoDB" id="5985073at2759"/>
<dbReference type="Proteomes" id="UP000800038">
    <property type="component" value="Unassembled WGS sequence"/>
</dbReference>